<keyword evidence="1" id="KW-0472">Membrane</keyword>
<proteinExistence type="predicted"/>
<dbReference type="AlphaFoldDB" id="A0A5K7S3F6"/>
<feature type="transmembrane region" description="Helical" evidence="1">
    <location>
        <begin position="86"/>
        <end position="104"/>
    </location>
</feature>
<evidence type="ECO:0008006" key="5">
    <source>
        <dbReference type="Google" id="ProtNLM"/>
    </source>
</evidence>
<evidence type="ECO:0000256" key="1">
    <source>
        <dbReference type="SAM" id="Phobius"/>
    </source>
</evidence>
<feature type="signal peptide" evidence="2">
    <location>
        <begin position="1"/>
        <end position="22"/>
    </location>
</feature>
<keyword evidence="4" id="KW-1185">Reference proteome</keyword>
<keyword evidence="2" id="KW-0732">Signal</keyword>
<evidence type="ECO:0000256" key="2">
    <source>
        <dbReference type="SAM" id="SignalP"/>
    </source>
</evidence>
<gene>
    <name evidence="3" type="ORF">AQPE_0166</name>
</gene>
<dbReference type="RefSeq" id="WP_318349140.1">
    <property type="nucleotide sequence ID" value="NZ_AP018694.1"/>
</dbReference>
<dbReference type="EMBL" id="AP018694">
    <property type="protein sequence ID" value="BBE16029.1"/>
    <property type="molecule type" value="Genomic_DNA"/>
</dbReference>
<evidence type="ECO:0000313" key="3">
    <source>
        <dbReference type="EMBL" id="BBE16029.1"/>
    </source>
</evidence>
<sequence length="105" mass="11674">MKKTIFIALLMIFTLGATTTFASKADLKSTTPVATENKLSTEELSKMKNRVEEIRTIDKSDMTVSEKRELRKESKGIKENVRKSGGVIYIGGTTLLLIIIIILLV</sequence>
<feature type="chain" id="PRO_5024280892" description="Seryl-tRNA synthetase" evidence="2">
    <location>
        <begin position="23"/>
        <end position="105"/>
    </location>
</feature>
<name>A0A5K7S3F6_9BACT</name>
<organism evidence="3 4">
    <name type="scientific">Aquipluma nitroreducens</name>
    <dbReference type="NCBI Taxonomy" id="2010828"/>
    <lineage>
        <taxon>Bacteria</taxon>
        <taxon>Pseudomonadati</taxon>
        <taxon>Bacteroidota</taxon>
        <taxon>Bacteroidia</taxon>
        <taxon>Marinilabiliales</taxon>
        <taxon>Prolixibacteraceae</taxon>
        <taxon>Aquipluma</taxon>
    </lineage>
</organism>
<keyword evidence="1" id="KW-0812">Transmembrane</keyword>
<accession>A0A5K7S3F6</accession>
<evidence type="ECO:0000313" key="4">
    <source>
        <dbReference type="Proteomes" id="UP001193389"/>
    </source>
</evidence>
<dbReference type="KEGG" id="anf:AQPE_0166"/>
<dbReference type="Proteomes" id="UP001193389">
    <property type="component" value="Chromosome"/>
</dbReference>
<protein>
    <recommendedName>
        <fullName evidence="5">Seryl-tRNA synthetase</fullName>
    </recommendedName>
</protein>
<reference evidence="3" key="1">
    <citation type="journal article" date="2020" name="Int. J. Syst. Evol. Microbiol.">
        <title>Aquipluma nitroreducens gen. nov. sp. nov., a novel facultatively anaerobic bacterium isolated from a freshwater lake.</title>
        <authorList>
            <person name="Watanabe M."/>
            <person name="Kojima H."/>
            <person name="Fukui M."/>
        </authorList>
    </citation>
    <scope>NUCLEOTIDE SEQUENCE</scope>
    <source>
        <strain evidence="3">MeG22</strain>
    </source>
</reference>
<keyword evidence="1" id="KW-1133">Transmembrane helix</keyword>